<dbReference type="OrthoDB" id="9989584at2759"/>
<evidence type="ECO:0000313" key="3">
    <source>
        <dbReference type="EMBL" id="CAF1076777.1"/>
    </source>
</evidence>
<feature type="transmembrane region" description="Helical" evidence="1">
    <location>
        <begin position="21"/>
        <end position="41"/>
    </location>
</feature>
<dbReference type="Proteomes" id="UP000663832">
    <property type="component" value="Unassembled WGS sequence"/>
</dbReference>
<keyword evidence="1" id="KW-0812">Transmembrane</keyword>
<comment type="caution">
    <text evidence="3">The sequence shown here is derived from an EMBL/GenBank/DDBJ whole genome shotgun (WGS) entry which is preliminary data.</text>
</comment>
<gene>
    <name evidence="3" type="ORF">BJG266_LOCUS20023</name>
    <name evidence="2" type="ORF">QVE165_LOCUS16691</name>
</gene>
<evidence type="ECO:0000313" key="4">
    <source>
        <dbReference type="Proteomes" id="UP000663832"/>
    </source>
</evidence>
<dbReference type="EMBL" id="CAJNOM010000094">
    <property type="protein sequence ID" value="CAF1033862.1"/>
    <property type="molecule type" value="Genomic_DNA"/>
</dbReference>
<reference evidence="3" key="1">
    <citation type="submission" date="2021-02" db="EMBL/GenBank/DDBJ databases">
        <authorList>
            <person name="Nowell W R."/>
        </authorList>
    </citation>
    <scope>NUCLEOTIDE SEQUENCE</scope>
</reference>
<feature type="transmembrane region" description="Helical" evidence="1">
    <location>
        <begin position="115"/>
        <end position="139"/>
    </location>
</feature>
<accession>A0A814MI11</accession>
<dbReference type="AlphaFoldDB" id="A0A814MI11"/>
<keyword evidence="1" id="KW-1133">Transmembrane helix</keyword>
<feature type="transmembrane region" description="Helical" evidence="1">
    <location>
        <begin position="151"/>
        <end position="172"/>
    </location>
</feature>
<organism evidence="3 5">
    <name type="scientific">Adineta steineri</name>
    <dbReference type="NCBI Taxonomy" id="433720"/>
    <lineage>
        <taxon>Eukaryota</taxon>
        <taxon>Metazoa</taxon>
        <taxon>Spiralia</taxon>
        <taxon>Gnathifera</taxon>
        <taxon>Rotifera</taxon>
        <taxon>Eurotatoria</taxon>
        <taxon>Bdelloidea</taxon>
        <taxon>Adinetida</taxon>
        <taxon>Adinetidae</taxon>
        <taxon>Adineta</taxon>
    </lineage>
</organism>
<evidence type="ECO:0000313" key="5">
    <source>
        <dbReference type="Proteomes" id="UP000663877"/>
    </source>
</evidence>
<name>A0A814MI11_9BILA</name>
<evidence type="ECO:0000313" key="2">
    <source>
        <dbReference type="EMBL" id="CAF1033862.1"/>
    </source>
</evidence>
<keyword evidence="1" id="KW-0472">Membrane</keyword>
<evidence type="ECO:0000256" key="1">
    <source>
        <dbReference type="SAM" id="Phobius"/>
    </source>
</evidence>
<dbReference type="EMBL" id="CAJNOI010000111">
    <property type="protein sequence ID" value="CAF1076777.1"/>
    <property type="molecule type" value="Genomic_DNA"/>
</dbReference>
<protein>
    <submittedName>
        <fullName evidence="3">Uncharacterized protein</fullName>
    </submittedName>
</protein>
<dbReference type="Proteomes" id="UP000663877">
    <property type="component" value="Unassembled WGS sequence"/>
</dbReference>
<proteinExistence type="predicted"/>
<feature type="transmembrane region" description="Helical" evidence="1">
    <location>
        <begin position="53"/>
        <end position="78"/>
    </location>
</feature>
<sequence>MVSLCRSPFNCYNDRKRYKTMIVFNIFELIFFIIRLSLVSNDLSQSNSSTRNFLIPILIFDLIGSVPLIICNIIYVIMHHCIQPLIHQTTSAQYLWNIGTMTCIRLDFHKDRPQAILLIRILFIVSSFILRFICFVIGASCSARFQSQCTAYAVVAGFALVSSIIVIILEFIHFFRLWNYNPTDSRNTNGIYSITTPPMITKTHRRHLRFIHSSLLNDETSDNFRRSKCKQENNCKSQSLHHFLLYHSLGVQHDIDVANLSDDEKKSFIAYYETTSKEAFEIAQNGFPYGYSTGPAKDCLHLRKDIFFTRSCQSPTAEAIICVRLNLGRIIVLQTSENLNLDPYFSRADGQCDTIYILNNRRLYLRMPGQIEKWIVTIKAHVAVNDTLDRKIYQPCL</sequence>
<keyword evidence="4" id="KW-1185">Reference proteome</keyword>